<keyword evidence="2" id="KW-0677">Repeat</keyword>
<comment type="caution">
    <text evidence="4">The sequence shown here is derived from an EMBL/GenBank/DDBJ whole genome shotgun (WGS) entry which is preliminary data.</text>
</comment>
<dbReference type="EMBL" id="JAPTMU010000014">
    <property type="protein sequence ID" value="KAJ4932347.1"/>
    <property type="molecule type" value="Genomic_DNA"/>
</dbReference>
<dbReference type="SUPFAM" id="SSF50978">
    <property type="entry name" value="WD40 repeat-like"/>
    <property type="match status" value="1"/>
</dbReference>
<evidence type="ECO:0000256" key="3">
    <source>
        <dbReference type="SAM" id="MobiDB-lite"/>
    </source>
</evidence>
<evidence type="ECO:0000256" key="2">
    <source>
        <dbReference type="ARBA" id="ARBA00022737"/>
    </source>
</evidence>
<keyword evidence="5" id="KW-1185">Reference proteome</keyword>
<gene>
    <name evidence="4" type="ORF">JOQ06_010770</name>
</gene>
<protein>
    <submittedName>
        <fullName evidence="4">Uncharacterized protein</fullName>
    </submittedName>
</protein>
<dbReference type="Pfam" id="PF21032">
    <property type="entry name" value="PROPPIN"/>
    <property type="match status" value="1"/>
</dbReference>
<dbReference type="PANTHER" id="PTHR11227">
    <property type="entry name" value="WD-REPEAT PROTEIN INTERACTING WITH PHOSPHOINOSIDES WIPI -RELATED"/>
    <property type="match status" value="1"/>
</dbReference>
<organism evidence="4 5">
    <name type="scientific">Pogonophryne albipinna</name>
    <dbReference type="NCBI Taxonomy" id="1090488"/>
    <lineage>
        <taxon>Eukaryota</taxon>
        <taxon>Metazoa</taxon>
        <taxon>Chordata</taxon>
        <taxon>Craniata</taxon>
        <taxon>Vertebrata</taxon>
        <taxon>Euteleostomi</taxon>
        <taxon>Actinopterygii</taxon>
        <taxon>Neopterygii</taxon>
        <taxon>Teleostei</taxon>
        <taxon>Neoteleostei</taxon>
        <taxon>Acanthomorphata</taxon>
        <taxon>Eupercaria</taxon>
        <taxon>Perciformes</taxon>
        <taxon>Notothenioidei</taxon>
        <taxon>Pogonophryne</taxon>
    </lineage>
</organism>
<evidence type="ECO:0000313" key="5">
    <source>
        <dbReference type="Proteomes" id="UP001219934"/>
    </source>
</evidence>
<dbReference type="Proteomes" id="UP001219934">
    <property type="component" value="Unassembled WGS sequence"/>
</dbReference>
<dbReference type="AlphaFoldDB" id="A0AAD6AYC5"/>
<dbReference type="InterPro" id="IPR048720">
    <property type="entry name" value="PROPPIN"/>
</dbReference>
<reference evidence="4" key="1">
    <citation type="submission" date="2022-11" db="EMBL/GenBank/DDBJ databases">
        <title>Chromosome-level genome of Pogonophryne albipinna.</title>
        <authorList>
            <person name="Jo E."/>
        </authorList>
    </citation>
    <scope>NUCLEOTIDE SEQUENCE</scope>
    <source>
        <strain evidence="4">SGF0006</strain>
        <tissue evidence="4">Muscle</tissue>
    </source>
</reference>
<name>A0AAD6AYC5_9TELE</name>
<evidence type="ECO:0000256" key="1">
    <source>
        <dbReference type="ARBA" id="ARBA00022574"/>
    </source>
</evidence>
<evidence type="ECO:0000313" key="4">
    <source>
        <dbReference type="EMBL" id="KAJ4932347.1"/>
    </source>
</evidence>
<accession>A0AAD6AYC5</accession>
<proteinExistence type="predicted"/>
<dbReference type="InterPro" id="IPR036322">
    <property type="entry name" value="WD40_repeat_dom_sf"/>
</dbReference>
<feature type="region of interest" description="Disordered" evidence="3">
    <location>
        <begin position="1"/>
        <end position="33"/>
    </location>
</feature>
<sequence length="113" mass="12297">MGPNLRPRWDPSCGPDGTHPEAPMGPILRPRWDPSCGPDGTPLERLAVCLEESIYIHNIKDMKLLKTLLNTPSNPSGLCALSINHSNSYLAYPGSATTGEIIVYDSNNLVKNI</sequence>
<keyword evidence="1" id="KW-0853">WD repeat</keyword>